<dbReference type="SUPFAM" id="SSF53335">
    <property type="entry name" value="S-adenosyl-L-methionine-dependent methyltransferases"/>
    <property type="match status" value="1"/>
</dbReference>
<keyword evidence="2" id="KW-0489">Methyltransferase</keyword>
<evidence type="ECO:0000313" key="3">
    <source>
        <dbReference type="Proteomes" id="UP000312512"/>
    </source>
</evidence>
<dbReference type="PANTHER" id="PTHR42912">
    <property type="entry name" value="METHYLTRANSFERASE"/>
    <property type="match status" value="1"/>
</dbReference>
<feature type="domain" description="Methyltransferase type 11" evidence="1">
    <location>
        <begin position="44"/>
        <end position="135"/>
    </location>
</feature>
<accession>A0A5C4WJN2</accession>
<dbReference type="InterPro" id="IPR029063">
    <property type="entry name" value="SAM-dependent_MTases_sf"/>
</dbReference>
<dbReference type="CDD" id="cd02440">
    <property type="entry name" value="AdoMet_MTases"/>
    <property type="match status" value="1"/>
</dbReference>
<gene>
    <name evidence="2" type="ORF">FH608_017910</name>
</gene>
<dbReference type="OrthoDB" id="3636702at2"/>
<name>A0A5C4WJN2_9ACTN</name>
<dbReference type="Gene3D" id="3.40.50.150">
    <property type="entry name" value="Vaccinia Virus protein VP39"/>
    <property type="match status" value="1"/>
</dbReference>
<dbReference type="RefSeq" id="WP_139631669.1">
    <property type="nucleotide sequence ID" value="NZ_VDLX02000006.1"/>
</dbReference>
<dbReference type="Pfam" id="PF08241">
    <property type="entry name" value="Methyltransf_11"/>
    <property type="match status" value="1"/>
</dbReference>
<organism evidence="2 3">
    <name type="scientific">Nonomuraea phyllanthi</name>
    <dbReference type="NCBI Taxonomy" id="2219224"/>
    <lineage>
        <taxon>Bacteria</taxon>
        <taxon>Bacillati</taxon>
        <taxon>Actinomycetota</taxon>
        <taxon>Actinomycetes</taxon>
        <taxon>Streptosporangiales</taxon>
        <taxon>Streptosporangiaceae</taxon>
        <taxon>Nonomuraea</taxon>
    </lineage>
</organism>
<reference evidence="2 3" key="1">
    <citation type="submission" date="2019-10" db="EMBL/GenBank/DDBJ databases">
        <title>Nonomuraea sp. nov., isolated from Phyllanthus amarus.</title>
        <authorList>
            <person name="Klykleung N."/>
            <person name="Tanasupawat S."/>
        </authorList>
    </citation>
    <scope>NUCLEOTIDE SEQUENCE [LARGE SCALE GENOMIC DNA]</scope>
    <source>
        <strain evidence="2 3">PA1-10</strain>
    </source>
</reference>
<dbReference type="Proteomes" id="UP000312512">
    <property type="component" value="Unassembled WGS sequence"/>
</dbReference>
<keyword evidence="2" id="KW-0808">Transferase</keyword>
<dbReference type="GO" id="GO:0032259">
    <property type="term" value="P:methylation"/>
    <property type="evidence" value="ECO:0007669"/>
    <property type="project" value="UniProtKB-KW"/>
</dbReference>
<evidence type="ECO:0000313" key="2">
    <source>
        <dbReference type="EMBL" id="KAB8194063.1"/>
    </source>
</evidence>
<proteinExistence type="predicted"/>
<dbReference type="InterPro" id="IPR050508">
    <property type="entry name" value="Methyltransf_Superfamily"/>
</dbReference>
<keyword evidence="3" id="KW-1185">Reference proteome</keyword>
<evidence type="ECO:0000259" key="1">
    <source>
        <dbReference type="Pfam" id="PF08241"/>
    </source>
</evidence>
<dbReference type="EMBL" id="VDLX02000006">
    <property type="protein sequence ID" value="KAB8194063.1"/>
    <property type="molecule type" value="Genomic_DNA"/>
</dbReference>
<dbReference type="GO" id="GO:0008757">
    <property type="term" value="F:S-adenosylmethionine-dependent methyltransferase activity"/>
    <property type="evidence" value="ECO:0007669"/>
    <property type="project" value="InterPro"/>
</dbReference>
<dbReference type="InterPro" id="IPR013216">
    <property type="entry name" value="Methyltransf_11"/>
</dbReference>
<comment type="caution">
    <text evidence="2">The sequence shown here is derived from an EMBL/GenBank/DDBJ whole genome shotgun (WGS) entry which is preliminary data.</text>
</comment>
<sequence>MSKTSDDRESLIRRLDVAEALPGAAALRARTYQLLALPAGAGVVDVGCGAGRAVAELAGRGARAVGVDLGEEMIAVARHRWPEADLRVGDACDLPLEDGAVAGYRADKVFHDLAEPEKALAEAARVLAPGGRIVLAGQDWDTIVVDSDDPALTRTVVHARADQVPNPRAARRSRNLLLDAGFEEVEVEVHTGVFTDGTMLPMLTGFAAAARAGGAITAGQEAAWVAEQAERARTGRMFLALPIFVTSARLPRDPR</sequence>
<dbReference type="AlphaFoldDB" id="A0A5C4WJN2"/>
<protein>
    <submittedName>
        <fullName evidence="2">Methyltransferase domain-containing protein</fullName>
    </submittedName>
</protein>